<name>A0ABP1GDI8_9EUKA</name>
<comment type="caution">
    <text evidence="1">The sequence shown here is derived from an EMBL/GenBank/DDBJ whole genome shotgun (WGS) entry which is preliminary data.</text>
</comment>
<reference evidence="1 2" key="1">
    <citation type="submission" date="2024-07" db="EMBL/GenBank/DDBJ databases">
        <authorList>
            <person name="Akdeniz Z."/>
        </authorList>
    </citation>
    <scope>NUCLEOTIDE SEQUENCE [LARGE SCALE GENOMIC DNA]</scope>
</reference>
<evidence type="ECO:0000313" key="1">
    <source>
        <dbReference type="EMBL" id="CAL5970201.1"/>
    </source>
</evidence>
<proteinExistence type="predicted"/>
<sequence>MQFQAYPATFILSGSTAIVHAHALSYAIGNGTSLLHGGINMKTDYYSSQIELQDAYNILKYHLNFNMSFKQINATIQQRLLQVKCSTMFLSLKPQILTIQQFENDIIKLKQQIEEVYSSDLENFSKHDYKSKLEIVSFAQQYVYASELKYYKTLPFHLLETYLRNITENKVSTMQFIDEHYIQYIQEQKINEIIDTDIDTGMEQQINKLCTDQYINYQPTQPKAKLDQVTKPICTDIEQLQNIDQTNEQDKYIKQLKLQYDVQCQLVRLEHETQEKIQSELLLLKQQYQLDILEISQLVQQLEQQQQSTQSLILKILKK</sequence>
<organism evidence="1 2">
    <name type="scientific">Hexamita inflata</name>
    <dbReference type="NCBI Taxonomy" id="28002"/>
    <lineage>
        <taxon>Eukaryota</taxon>
        <taxon>Metamonada</taxon>
        <taxon>Diplomonadida</taxon>
        <taxon>Hexamitidae</taxon>
        <taxon>Hexamitinae</taxon>
        <taxon>Hexamita</taxon>
    </lineage>
</organism>
<keyword evidence="2" id="KW-1185">Reference proteome</keyword>
<accession>A0ABP1GDI8</accession>
<dbReference type="EMBL" id="CAXDID020000001">
    <property type="protein sequence ID" value="CAL5970201.1"/>
    <property type="molecule type" value="Genomic_DNA"/>
</dbReference>
<dbReference type="Proteomes" id="UP001642409">
    <property type="component" value="Unassembled WGS sequence"/>
</dbReference>
<evidence type="ECO:0000313" key="2">
    <source>
        <dbReference type="Proteomes" id="UP001642409"/>
    </source>
</evidence>
<protein>
    <submittedName>
        <fullName evidence="1">Hypothetical_protein</fullName>
    </submittedName>
</protein>
<gene>
    <name evidence="1" type="ORF">HINF_LOCUS141</name>
</gene>